<dbReference type="SMART" id="SM00291">
    <property type="entry name" value="ZnF_ZZ"/>
    <property type="match status" value="1"/>
</dbReference>
<dbReference type="GeneID" id="8294006"/>
<evidence type="ECO:0000256" key="5">
    <source>
        <dbReference type="SAM" id="Coils"/>
    </source>
</evidence>
<evidence type="ECO:0000313" key="8">
    <source>
        <dbReference type="EMBL" id="CAR25283.1"/>
    </source>
</evidence>
<dbReference type="InterPro" id="IPR024543">
    <property type="entry name" value="Atg19/Atg34_C"/>
</dbReference>
<evidence type="ECO:0000256" key="3">
    <source>
        <dbReference type="ARBA" id="ARBA00022833"/>
    </source>
</evidence>
<dbReference type="PANTHER" id="PTHR15090">
    <property type="entry name" value="SEQUESTOSOME 1-RELATED"/>
    <property type="match status" value="1"/>
</dbReference>
<dbReference type="Proteomes" id="UP000002036">
    <property type="component" value="Chromosome G"/>
</dbReference>
<evidence type="ECO:0000256" key="1">
    <source>
        <dbReference type="ARBA" id="ARBA00022723"/>
    </source>
</evidence>
<proteinExistence type="predicted"/>
<feature type="region of interest" description="Disordered" evidence="6">
    <location>
        <begin position="475"/>
        <end position="517"/>
    </location>
</feature>
<evidence type="ECO:0000256" key="2">
    <source>
        <dbReference type="ARBA" id="ARBA00022771"/>
    </source>
</evidence>
<organism evidence="8 9">
    <name type="scientific">Lachancea thermotolerans (strain ATCC 56472 / CBS 6340 / NRRL Y-8284)</name>
    <name type="common">Yeast</name>
    <name type="synonym">Kluyveromyces thermotolerans</name>
    <dbReference type="NCBI Taxonomy" id="559295"/>
    <lineage>
        <taxon>Eukaryota</taxon>
        <taxon>Fungi</taxon>
        <taxon>Dikarya</taxon>
        <taxon>Ascomycota</taxon>
        <taxon>Saccharomycotina</taxon>
        <taxon>Saccharomycetes</taxon>
        <taxon>Saccharomycetales</taxon>
        <taxon>Saccharomycetaceae</taxon>
        <taxon>Lachancea</taxon>
    </lineage>
</organism>
<dbReference type="OrthoDB" id="661148at2759"/>
<dbReference type="STRING" id="559295.C5DNC2"/>
<sequence>MEGPKIGALCPLYLFSDSHSEERCLEVDPAEITKEFLNKVLNENFGVENAVESHVVYYENRSFNLNKVFCLQNDNDISQFKAQFEALRVAKIGVALMNPTSVPPQTLDAIQGNKGEQAAGSVSIPVDQLESLIQSIQKLEVSLNKSQQPSGPAKSGLLNTQSALQSKTIHYQVICDGCHPSTHLGTSSSSFCTEDGYIKGPRFKCLYCYNYDLCSECVAKGVETGTHQKYHNLIQINTPDGEINKIWSDMNDTPKQDEPAKFSARSSDRDVIIDIPDRNARVFDFFSKIKTEEQLAQLINHYEKYENLLAQVSGDDAKLQEAVALILSPCKTNSLDASIETAHEEEDLIDVQMGKRDHVISFKLNNRGPRPVSSGLRLVFQYFEPRNANPVKCTLHMGPHEFQKDSYKTLNFNCRGLIENFSLGNPCKIDLVDQDDDVIFTGSSSGGPNMCLKQPIMFDIQQSVYSEAREVPDLEADSIEDQDIISNTVTNEGSQHASRDDSELDDYDFLSDSDIEG</sequence>
<dbReference type="AlphaFoldDB" id="C5DNC2"/>
<dbReference type="OMA" id="HMGPHEF"/>
<feature type="compositionally biased region" description="Acidic residues" evidence="6">
    <location>
        <begin position="502"/>
        <end position="517"/>
    </location>
</feature>
<evidence type="ECO:0000256" key="6">
    <source>
        <dbReference type="SAM" id="MobiDB-lite"/>
    </source>
</evidence>
<evidence type="ECO:0000313" key="9">
    <source>
        <dbReference type="Proteomes" id="UP000002036"/>
    </source>
</evidence>
<evidence type="ECO:0000256" key="4">
    <source>
        <dbReference type="PROSITE-ProRule" id="PRU00228"/>
    </source>
</evidence>
<feature type="compositionally biased region" description="Polar residues" evidence="6">
    <location>
        <begin position="484"/>
        <end position="496"/>
    </location>
</feature>
<dbReference type="CDD" id="cd02340">
    <property type="entry name" value="ZZ_NBR1_like"/>
    <property type="match status" value="1"/>
</dbReference>
<keyword evidence="2 4" id="KW-0863">Zinc-finger</keyword>
<dbReference type="SUPFAM" id="SSF57850">
    <property type="entry name" value="RING/U-box"/>
    <property type="match status" value="1"/>
</dbReference>
<keyword evidence="9" id="KW-1185">Reference proteome</keyword>
<dbReference type="Gene3D" id="2.60.40.2830">
    <property type="match status" value="1"/>
</dbReference>
<gene>
    <name evidence="8" type="ordered locus">KLTH0G15796g</name>
</gene>
<dbReference type="InParanoid" id="C5DNC2"/>
<dbReference type="RefSeq" id="XP_002555720.1">
    <property type="nucleotide sequence ID" value="XM_002555674.1"/>
</dbReference>
<dbReference type="InterPro" id="IPR000433">
    <property type="entry name" value="Znf_ZZ"/>
</dbReference>
<dbReference type="CDD" id="cd12213">
    <property type="entry name" value="ABD"/>
    <property type="match status" value="1"/>
</dbReference>
<dbReference type="EMBL" id="CU928171">
    <property type="protein sequence ID" value="CAR25283.1"/>
    <property type="molecule type" value="Genomic_DNA"/>
</dbReference>
<name>C5DNC2_LACTC</name>
<dbReference type="eggNOG" id="KOG4582">
    <property type="taxonomic scope" value="Eukaryota"/>
</dbReference>
<dbReference type="KEGG" id="lth:KLTH0G15796g"/>
<feature type="domain" description="ZZ-type" evidence="7">
    <location>
        <begin position="183"/>
        <end position="241"/>
    </location>
</feature>
<dbReference type="Pfam" id="PF12744">
    <property type="entry name" value="ATG19"/>
    <property type="match status" value="1"/>
</dbReference>
<keyword evidence="3" id="KW-0862">Zinc</keyword>
<dbReference type="PANTHER" id="PTHR15090:SF8">
    <property type="entry name" value="ZZ-TYPE ZINC FINGER-CONTAINING PROTEIN"/>
    <property type="match status" value="1"/>
</dbReference>
<dbReference type="HOGENOM" id="CLU_524842_0_0_1"/>
<dbReference type="PROSITE" id="PS50135">
    <property type="entry name" value="ZF_ZZ_2"/>
    <property type="match status" value="1"/>
</dbReference>
<dbReference type="Pfam" id="PF25299">
    <property type="entry name" value="ZZ_ADA2"/>
    <property type="match status" value="1"/>
</dbReference>
<keyword evidence="5" id="KW-0175">Coiled coil</keyword>
<feature type="coiled-coil region" evidence="5">
    <location>
        <begin position="288"/>
        <end position="315"/>
    </location>
</feature>
<dbReference type="InterPro" id="IPR043145">
    <property type="entry name" value="Znf_ZZ_sf"/>
</dbReference>
<keyword evidence="1" id="KW-0479">Metal-binding</keyword>
<protein>
    <submittedName>
        <fullName evidence="8">KLTH0G15796p</fullName>
    </submittedName>
</protein>
<evidence type="ECO:0000259" key="7">
    <source>
        <dbReference type="PROSITE" id="PS50135"/>
    </source>
</evidence>
<reference evidence="8 9" key="1">
    <citation type="journal article" date="2009" name="Genome Res.">
        <title>Comparative genomics of protoploid Saccharomycetaceae.</title>
        <authorList>
            <consortium name="The Genolevures Consortium"/>
            <person name="Souciet J.-L."/>
            <person name="Dujon B."/>
            <person name="Gaillardin C."/>
            <person name="Johnston M."/>
            <person name="Baret P.V."/>
            <person name="Cliften P."/>
            <person name="Sherman D.J."/>
            <person name="Weissenbach J."/>
            <person name="Westhof E."/>
            <person name="Wincker P."/>
            <person name="Jubin C."/>
            <person name="Poulain J."/>
            <person name="Barbe V."/>
            <person name="Segurens B."/>
            <person name="Artiguenave F."/>
            <person name="Anthouard V."/>
            <person name="Vacherie B."/>
            <person name="Val M.-E."/>
            <person name="Fulton R.S."/>
            <person name="Minx P."/>
            <person name="Wilson R."/>
            <person name="Durrens P."/>
            <person name="Jean G."/>
            <person name="Marck C."/>
            <person name="Martin T."/>
            <person name="Nikolski M."/>
            <person name="Rolland T."/>
            <person name="Seret M.-L."/>
            <person name="Casaregola S."/>
            <person name="Despons L."/>
            <person name="Fairhead C."/>
            <person name="Fischer G."/>
            <person name="Lafontaine I."/>
            <person name="Leh V."/>
            <person name="Lemaire M."/>
            <person name="de Montigny J."/>
            <person name="Neuveglise C."/>
            <person name="Thierry A."/>
            <person name="Blanc-Lenfle I."/>
            <person name="Bleykasten C."/>
            <person name="Diffels J."/>
            <person name="Fritsch E."/>
            <person name="Frangeul L."/>
            <person name="Goeffon A."/>
            <person name="Jauniaux N."/>
            <person name="Kachouri-Lafond R."/>
            <person name="Payen C."/>
            <person name="Potier S."/>
            <person name="Pribylova L."/>
            <person name="Ozanne C."/>
            <person name="Richard G.-F."/>
            <person name="Sacerdot C."/>
            <person name="Straub M.-L."/>
            <person name="Talla E."/>
        </authorList>
    </citation>
    <scope>NUCLEOTIDE SEQUENCE [LARGE SCALE GENOMIC DNA]</scope>
    <source>
        <strain evidence="9">ATCC 56472 / CBS 6340 / NRRL Y-8284</strain>
    </source>
</reference>
<accession>C5DNC2</accession>
<dbReference type="Gene3D" id="3.30.60.90">
    <property type="match status" value="1"/>
</dbReference>
<dbReference type="GO" id="GO:0008270">
    <property type="term" value="F:zinc ion binding"/>
    <property type="evidence" value="ECO:0007669"/>
    <property type="project" value="UniProtKB-KW"/>
</dbReference>
<dbReference type="InterPro" id="IPR052260">
    <property type="entry name" value="Autophagy_Rcpt_SigReg"/>
</dbReference>